<protein>
    <submittedName>
        <fullName evidence="2">Uncharacterized protein</fullName>
    </submittedName>
</protein>
<feature type="compositionally biased region" description="Basic and acidic residues" evidence="1">
    <location>
        <begin position="67"/>
        <end position="76"/>
    </location>
</feature>
<feature type="region of interest" description="Disordered" evidence="1">
    <location>
        <begin position="110"/>
        <end position="129"/>
    </location>
</feature>
<feature type="compositionally biased region" description="Basic and acidic residues" evidence="1">
    <location>
        <begin position="118"/>
        <end position="129"/>
    </location>
</feature>
<dbReference type="Proteomes" id="UP001457282">
    <property type="component" value="Unassembled WGS sequence"/>
</dbReference>
<organism evidence="2 3">
    <name type="scientific">Rubus argutus</name>
    <name type="common">Southern blackberry</name>
    <dbReference type="NCBI Taxonomy" id="59490"/>
    <lineage>
        <taxon>Eukaryota</taxon>
        <taxon>Viridiplantae</taxon>
        <taxon>Streptophyta</taxon>
        <taxon>Embryophyta</taxon>
        <taxon>Tracheophyta</taxon>
        <taxon>Spermatophyta</taxon>
        <taxon>Magnoliopsida</taxon>
        <taxon>eudicotyledons</taxon>
        <taxon>Gunneridae</taxon>
        <taxon>Pentapetalae</taxon>
        <taxon>rosids</taxon>
        <taxon>fabids</taxon>
        <taxon>Rosales</taxon>
        <taxon>Rosaceae</taxon>
        <taxon>Rosoideae</taxon>
        <taxon>Rosoideae incertae sedis</taxon>
        <taxon>Rubus</taxon>
    </lineage>
</organism>
<comment type="caution">
    <text evidence="2">The sequence shown here is derived from an EMBL/GenBank/DDBJ whole genome shotgun (WGS) entry which is preliminary data.</text>
</comment>
<accession>A0AAW1W6R5</accession>
<feature type="region of interest" description="Disordered" evidence="1">
    <location>
        <begin position="1"/>
        <end position="99"/>
    </location>
</feature>
<reference evidence="2 3" key="1">
    <citation type="journal article" date="2023" name="G3 (Bethesda)">
        <title>A chromosome-length genome assembly and annotation of blackberry (Rubus argutus, cv. 'Hillquist').</title>
        <authorList>
            <person name="Bruna T."/>
            <person name="Aryal R."/>
            <person name="Dudchenko O."/>
            <person name="Sargent D.J."/>
            <person name="Mead D."/>
            <person name="Buti M."/>
            <person name="Cavallini A."/>
            <person name="Hytonen T."/>
            <person name="Andres J."/>
            <person name="Pham M."/>
            <person name="Weisz D."/>
            <person name="Mascagni F."/>
            <person name="Usai G."/>
            <person name="Natali L."/>
            <person name="Bassil N."/>
            <person name="Fernandez G.E."/>
            <person name="Lomsadze A."/>
            <person name="Armour M."/>
            <person name="Olukolu B."/>
            <person name="Poorten T."/>
            <person name="Britton C."/>
            <person name="Davik J."/>
            <person name="Ashrafi H."/>
            <person name="Aiden E.L."/>
            <person name="Borodovsky M."/>
            <person name="Worthington M."/>
        </authorList>
    </citation>
    <scope>NUCLEOTIDE SEQUENCE [LARGE SCALE GENOMIC DNA]</scope>
    <source>
        <strain evidence="2">PI 553951</strain>
    </source>
</reference>
<dbReference type="AlphaFoldDB" id="A0AAW1W6R5"/>
<name>A0AAW1W6R5_RUBAR</name>
<proteinExistence type="predicted"/>
<feature type="compositionally biased region" description="Polar residues" evidence="1">
    <location>
        <begin position="24"/>
        <end position="34"/>
    </location>
</feature>
<evidence type="ECO:0000313" key="3">
    <source>
        <dbReference type="Proteomes" id="UP001457282"/>
    </source>
</evidence>
<evidence type="ECO:0000313" key="2">
    <source>
        <dbReference type="EMBL" id="KAK9920536.1"/>
    </source>
</evidence>
<keyword evidence="3" id="KW-1185">Reference proteome</keyword>
<dbReference type="EMBL" id="JBEDUW010000006">
    <property type="protein sequence ID" value="KAK9920536.1"/>
    <property type="molecule type" value="Genomic_DNA"/>
</dbReference>
<sequence length="129" mass="14376">MQSDVCPPNHFVEPTEDMGFGSELKNSSRQQNKSTIEDSIVHPQASRRTKHPEEVKVRTGVGSAGNDSHHKARPDVDDGVLVQEKSLGNQDRQGMKGKAAKVDELVKHMSNLPAYLQHPERGEKRQEKV</sequence>
<evidence type="ECO:0000256" key="1">
    <source>
        <dbReference type="SAM" id="MobiDB-lite"/>
    </source>
</evidence>
<gene>
    <name evidence="2" type="ORF">M0R45_029091</name>
</gene>